<dbReference type="Pfam" id="PF06114">
    <property type="entry name" value="Peptidase_M78"/>
    <property type="match status" value="1"/>
</dbReference>
<accession>A0ABZ2ISP6</accession>
<gene>
    <name evidence="2" type="ORF">V8V93_14945</name>
</gene>
<dbReference type="EMBL" id="CP146609">
    <property type="protein sequence ID" value="WWX21729.1"/>
    <property type="molecule type" value="Genomic_DNA"/>
</dbReference>
<dbReference type="Proteomes" id="UP001385389">
    <property type="component" value="Chromosome"/>
</dbReference>
<dbReference type="PANTHER" id="PTHR43236:SF2">
    <property type="entry name" value="BLL0069 PROTEIN"/>
    <property type="match status" value="1"/>
</dbReference>
<evidence type="ECO:0000259" key="1">
    <source>
        <dbReference type="Pfam" id="PF06114"/>
    </source>
</evidence>
<feature type="domain" description="IrrE N-terminal-like" evidence="1">
    <location>
        <begin position="164"/>
        <end position="296"/>
    </location>
</feature>
<dbReference type="InterPro" id="IPR010359">
    <property type="entry name" value="IrrE_HExxH"/>
</dbReference>
<sequence>MQRVAVQPHLLRWARKRAGLDLFELLARFPKLEEWEQGEERPTLRQLEKFAQAVFVPLGYLFLPAPPEEQLPIPDFRTIAGREVLRPGPNLLDTIYACQEKQAWYREFAQSSRRGKVKFVGSATINDSPERVARTMRDTFSFSLEERRRCRGWEESLRFFSFQAEAAGVLVMISGVVGSNNRRKLDPEEFRGFALADSLAPLVFINGNDTKAARMFTLAHELAHLWLGTSALSDMGAAPRHSLRREEIWCNKVAAEYLVPLDELRMEYDEAEPLEDALRRLGRIFKVSSLVVLRRLLDAGKLDRDRFNEAWGIAMAGFKQRSSSGGGNFYNTTMTRVSPRFARALMESTLEGQTLYRDAFRMLGVSKTETFHTLARKVGVQL</sequence>
<reference evidence="2 3" key="1">
    <citation type="submission" date="2024-03" db="EMBL/GenBank/DDBJ databases">
        <title>Phenotype and Genome Characterization of a Sulfate-Reducing Bacterium Pseudodesulfovibrio sp. strain 5S69, isolated from Petroleum Reservoir in Tatarstan (Russia).</title>
        <authorList>
            <person name="Bidzhieva S.K."/>
            <person name="Kadnikov V."/>
            <person name="Tourova T.P."/>
            <person name="Samigullina S.R."/>
            <person name="Sokolova D.S."/>
            <person name="Poltaraus A.B."/>
            <person name="Avtukh A.N."/>
            <person name="Tereshina V.M."/>
            <person name="Mardanov A.V."/>
            <person name="Nazina T.N."/>
        </authorList>
    </citation>
    <scope>NUCLEOTIDE SEQUENCE [LARGE SCALE GENOMIC DNA]</scope>
    <source>
        <strain evidence="2 3">5S69</strain>
    </source>
</reference>
<protein>
    <submittedName>
        <fullName evidence="2">ImmA/IrrE family metallo-endopeptidase</fullName>
    </submittedName>
</protein>
<dbReference type="RefSeq" id="WP_338667395.1">
    <property type="nucleotide sequence ID" value="NZ_CP146609.1"/>
</dbReference>
<evidence type="ECO:0000313" key="2">
    <source>
        <dbReference type="EMBL" id="WWX21729.1"/>
    </source>
</evidence>
<evidence type="ECO:0000313" key="3">
    <source>
        <dbReference type="Proteomes" id="UP001385389"/>
    </source>
</evidence>
<dbReference type="InterPro" id="IPR052345">
    <property type="entry name" value="Rad_response_metalloprotease"/>
</dbReference>
<dbReference type="Gene3D" id="1.10.10.2910">
    <property type="match status" value="1"/>
</dbReference>
<dbReference type="PANTHER" id="PTHR43236">
    <property type="entry name" value="ANTITOXIN HIGA1"/>
    <property type="match status" value="1"/>
</dbReference>
<keyword evidence="3" id="KW-1185">Reference proteome</keyword>
<proteinExistence type="predicted"/>
<name>A0ABZ2ISP6_9BACT</name>
<organism evidence="2 3">
    <name type="scientific">Pseudodesulfovibrio methanolicus</name>
    <dbReference type="NCBI Taxonomy" id="3126690"/>
    <lineage>
        <taxon>Bacteria</taxon>
        <taxon>Pseudomonadati</taxon>
        <taxon>Thermodesulfobacteriota</taxon>
        <taxon>Desulfovibrionia</taxon>
        <taxon>Desulfovibrionales</taxon>
        <taxon>Desulfovibrionaceae</taxon>
    </lineage>
</organism>